<protein>
    <recommendedName>
        <fullName evidence="3">Teneurin-like YD-shell domain-containing protein</fullName>
    </recommendedName>
</protein>
<sequence>MLKLGEQQTRELRRLQLGELLLRNLNALGQEAERDPLTGDILARDGRGHVRRLHLDPLGYVGGVTTPLNRRWHMENDSEGHLQALTLPSGMRFGMRYQGSKLVEISDDQQHVWRISYDAQGQPRKLTHPDQTATVLEHQASGLPTLLQDRLGGVTCFEYDERERLTTLTDPGGRRTRFTYGAGPNPHRVERPDGSAEHYTYDASGRLLSCSVGQMPLFTVAYEGTSHREIRYADGVVLHLTQDARGRVTRAAGPEGEVEFTYDEQGKLVRERQDEQVIEYTYDEAGLLTALVLPSGEQVRYGYDADLRLAEVTDWNGGLHTMEHLPNDRGHQFHAANGVTTSVGLSKAGLPQWSESRHGGANGALLFRQDYTHDEQGRLLSTKDSEHAERSFHYDAEGRLLATQSAGLPDEEFAYDACGNRVRANGEQASFDAADRLLYQGEQQCAYDERGNLISLHEPAGQWYFEYDARNLLVRARTPAGLEVTFGYDALGRRLWKRTARREVRYLWAGEHLVREERREQGQVTIQDYLYQPGTHVPLAMRVDGQVYLFHTNLQGAPERITDWLGRVVWSAVYGAFGLASVSGRVDNPLRLPGQYHDEETGLHYNRFRYYAPRLGRYTSPDPLKWLNGTHFYAYAHNDPINRTDPLGLWSWGGRAVGGGRRRGGGGGGGRGRSGLASTAAGRRRGHGRGAGRQHGPERRGILPLLLPGRGRQGVADDGPLRRRIAAACRGRPPCRGRGGRGAGHRGDRGYGGPRHVVGRHVDGAEKWIFCSRNGRSRRGREGLR</sequence>
<keyword evidence="1" id="KW-0677">Repeat</keyword>
<gene>
    <name evidence="4" type="ORF">CYFUS_007251</name>
</gene>
<dbReference type="NCBIfam" id="TIGR01643">
    <property type="entry name" value="YD_repeat_2x"/>
    <property type="match status" value="6"/>
</dbReference>
<name>A0A250JEF9_9BACT</name>
<dbReference type="PANTHER" id="PTHR32305">
    <property type="match status" value="1"/>
</dbReference>
<evidence type="ECO:0000256" key="1">
    <source>
        <dbReference type="ARBA" id="ARBA00022737"/>
    </source>
</evidence>
<reference evidence="4 5" key="1">
    <citation type="submission" date="2017-06" db="EMBL/GenBank/DDBJ databases">
        <title>Sequencing and comparative analysis of myxobacterial genomes.</title>
        <authorList>
            <person name="Rupp O."/>
            <person name="Goesmann A."/>
            <person name="Sogaard-Andersen L."/>
        </authorList>
    </citation>
    <scope>NUCLEOTIDE SEQUENCE [LARGE SCALE GENOMIC DNA]</scope>
    <source>
        <strain evidence="4 5">DSM 52655</strain>
    </source>
</reference>
<evidence type="ECO:0000313" key="4">
    <source>
        <dbReference type="EMBL" id="ATB41781.1"/>
    </source>
</evidence>
<dbReference type="Pfam" id="PF25023">
    <property type="entry name" value="TEN_YD-shell"/>
    <property type="match status" value="2"/>
</dbReference>
<feature type="region of interest" description="Disordered" evidence="2">
    <location>
        <begin position="660"/>
        <end position="758"/>
    </location>
</feature>
<organism evidence="4 5">
    <name type="scientific">Cystobacter fuscus</name>
    <dbReference type="NCBI Taxonomy" id="43"/>
    <lineage>
        <taxon>Bacteria</taxon>
        <taxon>Pseudomonadati</taxon>
        <taxon>Myxococcota</taxon>
        <taxon>Myxococcia</taxon>
        <taxon>Myxococcales</taxon>
        <taxon>Cystobacterineae</taxon>
        <taxon>Archangiaceae</taxon>
        <taxon>Cystobacter</taxon>
    </lineage>
</organism>
<dbReference type="PANTHER" id="PTHR32305:SF15">
    <property type="entry name" value="PROTEIN RHSA-RELATED"/>
    <property type="match status" value="1"/>
</dbReference>
<feature type="domain" description="Teneurin-like YD-shell" evidence="3">
    <location>
        <begin position="236"/>
        <end position="322"/>
    </location>
</feature>
<dbReference type="InterPro" id="IPR022385">
    <property type="entry name" value="Rhs_assc_core"/>
</dbReference>
<feature type="compositionally biased region" description="Basic residues" evidence="2">
    <location>
        <begin position="682"/>
        <end position="692"/>
    </location>
</feature>
<feature type="domain" description="Teneurin-like YD-shell" evidence="3">
    <location>
        <begin position="367"/>
        <end position="641"/>
    </location>
</feature>
<dbReference type="KEGG" id="cfus:CYFUS_007251"/>
<dbReference type="AlphaFoldDB" id="A0A250JEF9"/>
<proteinExistence type="predicted"/>
<dbReference type="RefSeq" id="WP_095989435.1">
    <property type="nucleotide sequence ID" value="NZ_CP022098.1"/>
</dbReference>
<feature type="compositionally biased region" description="Gly residues" evidence="2">
    <location>
        <begin position="660"/>
        <end position="673"/>
    </location>
</feature>
<dbReference type="NCBIfam" id="TIGR03696">
    <property type="entry name" value="Rhs_assc_core"/>
    <property type="match status" value="1"/>
</dbReference>
<accession>A0A250JEF9</accession>
<evidence type="ECO:0000259" key="3">
    <source>
        <dbReference type="Pfam" id="PF25023"/>
    </source>
</evidence>
<dbReference type="InterPro" id="IPR050708">
    <property type="entry name" value="T6SS_VgrG/RHS"/>
</dbReference>
<dbReference type="InterPro" id="IPR056823">
    <property type="entry name" value="TEN-like_YD-shell"/>
</dbReference>
<dbReference type="EMBL" id="CP022098">
    <property type="protein sequence ID" value="ATB41781.1"/>
    <property type="molecule type" value="Genomic_DNA"/>
</dbReference>
<evidence type="ECO:0000313" key="5">
    <source>
        <dbReference type="Proteomes" id="UP000217257"/>
    </source>
</evidence>
<dbReference type="Proteomes" id="UP000217257">
    <property type="component" value="Chromosome"/>
</dbReference>
<dbReference type="Gene3D" id="2.180.10.10">
    <property type="entry name" value="RHS repeat-associated core"/>
    <property type="match status" value="2"/>
</dbReference>
<dbReference type="InterPro" id="IPR006530">
    <property type="entry name" value="YD"/>
</dbReference>
<dbReference type="PRINTS" id="PR00394">
    <property type="entry name" value="RHSPROTEIN"/>
</dbReference>
<evidence type="ECO:0000256" key="2">
    <source>
        <dbReference type="SAM" id="MobiDB-lite"/>
    </source>
</evidence>